<feature type="compositionally biased region" description="Basic and acidic residues" evidence="3">
    <location>
        <begin position="306"/>
        <end position="320"/>
    </location>
</feature>
<dbReference type="GO" id="GO:0003729">
    <property type="term" value="F:mRNA binding"/>
    <property type="evidence" value="ECO:0007669"/>
    <property type="project" value="TreeGrafter"/>
</dbReference>
<dbReference type="SUPFAM" id="SSF54928">
    <property type="entry name" value="RNA-binding domain, RBD"/>
    <property type="match status" value="2"/>
</dbReference>
<sequence length="320" mass="38071">MATRVYIGRLARDARERDVEKLFRNYGTIREIKLMNGFGFVEFRDHRDADDVVYAFNGKSFMGEKLIVEYARGERRRRDRDDRRDRDRDDRRDRDRDRDDRRRDDRDRDRGRHVATHRFAPPQRNPQYRLIVENLSSSCSWQVCNYVPKIRTFAACSSRYLAGLLVPTLMSLDLKDLMRKAGEVTFADCHKDRDGEGVVEFSSYEDMKNAIRKLDDTELKGKRIILREAPDNDIDRDRDRRRRSRSRSRSPRRSSRRSPSRSPRRSSRRSRSRSKTPPANGKEHGSRSVSPRRRDDSRSPKRSRSRSVERRDDDKDMKDD</sequence>
<dbReference type="Gene3D" id="3.30.70.330">
    <property type="match status" value="2"/>
</dbReference>
<proteinExistence type="predicted"/>
<dbReference type="VEuPathDB" id="FungiDB:RhiirFUN_003440"/>
<dbReference type="PROSITE" id="PS50102">
    <property type="entry name" value="RRM"/>
    <property type="match status" value="2"/>
</dbReference>
<protein>
    <recommendedName>
        <fullName evidence="4">RRM domain-containing protein</fullName>
    </recommendedName>
</protein>
<dbReference type="InterPro" id="IPR000504">
    <property type="entry name" value="RRM_dom"/>
</dbReference>
<evidence type="ECO:0000256" key="2">
    <source>
        <dbReference type="PROSITE-ProRule" id="PRU00176"/>
    </source>
</evidence>
<feature type="compositionally biased region" description="Basic residues" evidence="3">
    <location>
        <begin position="239"/>
        <end position="274"/>
    </location>
</feature>
<dbReference type="Pfam" id="PF00076">
    <property type="entry name" value="RRM_1"/>
    <property type="match status" value="2"/>
</dbReference>
<dbReference type="EMBL" id="KI274214">
    <property type="protein sequence ID" value="ESA24111.1"/>
    <property type="molecule type" value="Genomic_DNA"/>
</dbReference>
<feature type="domain" description="RRM" evidence="4">
    <location>
        <begin position="157"/>
        <end position="231"/>
    </location>
</feature>
<evidence type="ECO:0000256" key="1">
    <source>
        <dbReference type="ARBA" id="ARBA00022884"/>
    </source>
</evidence>
<accession>U9V871</accession>
<dbReference type="GO" id="GO:0005737">
    <property type="term" value="C:cytoplasm"/>
    <property type="evidence" value="ECO:0007669"/>
    <property type="project" value="TreeGrafter"/>
</dbReference>
<dbReference type="SMART" id="SM00360">
    <property type="entry name" value="RRM"/>
    <property type="match status" value="2"/>
</dbReference>
<dbReference type="eggNOG" id="KOG0106">
    <property type="taxonomic scope" value="Eukaryota"/>
</dbReference>
<feature type="compositionally biased region" description="Basic and acidic residues" evidence="3">
    <location>
        <begin position="79"/>
        <end position="112"/>
    </location>
</feature>
<keyword evidence="1 2" id="KW-0694">RNA-binding</keyword>
<evidence type="ECO:0000256" key="3">
    <source>
        <dbReference type="SAM" id="MobiDB-lite"/>
    </source>
</evidence>
<dbReference type="GO" id="GO:0005634">
    <property type="term" value="C:nucleus"/>
    <property type="evidence" value="ECO:0007669"/>
    <property type="project" value="TreeGrafter"/>
</dbReference>
<reference evidence="5" key="1">
    <citation type="submission" date="2013-07" db="EMBL/GenBank/DDBJ databases">
        <title>The genome of an arbuscular mycorrhizal fungus provides insights into the evolution of the oldest plant symbiosis.</title>
        <authorList>
            <consortium name="DOE Joint Genome Institute"/>
            <person name="Tisserant E."/>
            <person name="Malbreil M."/>
            <person name="Kuo A."/>
            <person name="Kohler A."/>
            <person name="Symeonidi A."/>
            <person name="Balestrini R."/>
            <person name="Charron P."/>
            <person name="Duensing N."/>
            <person name="Frei-dit-Frey N."/>
            <person name="Gianinazzi-Pearson V."/>
            <person name="Gilbert B."/>
            <person name="Handa Y."/>
            <person name="Hijri M."/>
            <person name="Kaul R."/>
            <person name="Kawaguchi M."/>
            <person name="Krajinski F."/>
            <person name="Lammers P."/>
            <person name="Lapierre D."/>
            <person name="Masclaux F.G."/>
            <person name="Murat C."/>
            <person name="Morin E."/>
            <person name="Ndikumana S."/>
            <person name="Pagni M."/>
            <person name="Petitpierre D."/>
            <person name="Requena N."/>
            <person name="Rosikiewicz P."/>
            <person name="Riley R."/>
            <person name="Saito K."/>
            <person name="San Clemente H."/>
            <person name="Shapiro H."/>
            <person name="van Tuinen D."/>
            <person name="Becard G."/>
            <person name="Bonfante P."/>
            <person name="Paszkowski U."/>
            <person name="Shachar-Hill Y."/>
            <person name="Young J.P."/>
            <person name="Sanders I.R."/>
            <person name="Henrissat B."/>
            <person name="Rensing S.A."/>
            <person name="Grigoriev I.V."/>
            <person name="Corradi N."/>
            <person name="Roux C."/>
            <person name="Martin F."/>
        </authorList>
    </citation>
    <scope>NUCLEOTIDE SEQUENCE</scope>
    <source>
        <strain evidence="5">DAOM 197198</strain>
    </source>
</reference>
<dbReference type="InterPro" id="IPR050374">
    <property type="entry name" value="RRT5_SRSF_SR"/>
</dbReference>
<feature type="domain" description="RRM" evidence="4">
    <location>
        <begin position="3"/>
        <end position="73"/>
    </location>
</feature>
<dbReference type="PANTHER" id="PTHR23003:SF51">
    <property type="entry name" value="SERINE-ARGININE PROTEIN 55"/>
    <property type="match status" value="1"/>
</dbReference>
<dbReference type="AlphaFoldDB" id="U9V871"/>
<organism evidence="5">
    <name type="scientific">Rhizophagus irregularis (strain DAOM 181602 / DAOM 197198 / MUCL 43194)</name>
    <name type="common">Arbuscular mycorrhizal fungus</name>
    <name type="synonym">Glomus intraradices</name>
    <dbReference type="NCBI Taxonomy" id="747089"/>
    <lineage>
        <taxon>Eukaryota</taxon>
        <taxon>Fungi</taxon>
        <taxon>Fungi incertae sedis</taxon>
        <taxon>Mucoromycota</taxon>
        <taxon>Glomeromycotina</taxon>
        <taxon>Glomeromycetes</taxon>
        <taxon>Glomerales</taxon>
        <taxon>Glomeraceae</taxon>
        <taxon>Rhizophagus</taxon>
    </lineage>
</organism>
<gene>
    <name evidence="5" type="ORF">GLOINDRAFT_14747</name>
</gene>
<evidence type="ECO:0000313" key="5">
    <source>
        <dbReference type="EMBL" id="ESA24111.1"/>
    </source>
</evidence>
<dbReference type="InterPro" id="IPR012677">
    <property type="entry name" value="Nucleotide-bd_a/b_plait_sf"/>
</dbReference>
<evidence type="ECO:0000259" key="4">
    <source>
        <dbReference type="PROSITE" id="PS50102"/>
    </source>
</evidence>
<feature type="region of interest" description="Disordered" evidence="3">
    <location>
        <begin position="234"/>
        <end position="320"/>
    </location>
</feature>
<dbReference type="PANTHER" id="PTHR23003">
    <property type="entry name" value="RNA RECOGNITION MOTIF RRM DOMAIN CONTAINING PROTEIN"/>
    <property type="match status" value="1"/>
</dbReference>
<feature type="region of interest" description="Disordered" evidence="3">
    <location>
        <begin position="77"/>
        <end position="120"/>
    </location>
</feature>
<name>U9V871_RHIID</name>
<dbReference type="InterPro" id="IPR035979">
    <property type="entry name" value="RBD_domain_sf"/>
</dbReference>
<dbReference type="HOGENOM" id="CLU_012062_34_2_1"/>
<dbReference type="CDD" id="cd12337">
    <property type="entry name" value="RRM1_SRSF4_like"/>
    <property type="match status" value="1"/>
</dbReference>
<feature type="compositionally biased region" description="Basic and acidic residues" evidence="3">
    <location>
        <begin position="281"/>
        <end position="299"/>
    </location>
</feature>